<dbReference type="EMBL" id="WSSB01000004">
    <property type="protein sequence ID" value="MXR36542.1"/>
    <property type="molecule type" value="Genomic_DNA"/>
</dbReference>
<feature type="domain" description="Thioredoxin" evidence="3">
    <location>
        <begin position="24"/>
        <end position="164"/>
    </location>
</feature>
<dbReference type="InterPro" id="IPR013766">
    <property type="entry name" value="Thioredoxin_domain"/>
</dbReference>
<sequence length="164" mass="18270">MNAKKTRLFLLAILMSFSVTTQAQAASTDLDQARFSTLSGQSQNLAQWRGKVVVVNFWATWCGPCREEMPMLDALRSQWRGRKAEVVGIALDQPVQVQNFIRSLRISYPVLLGDADTLTLMRSLGNKTGGLPFTVVLDRQGKIVARLTGKLTEQNLRQAVEPHL</sequence>
<dbReference type="Proteomes" id="UP000467214">
    <property type="component" value="Unassembled WGS sequence"/>
</dbReference>
<dbReference type="CDD" id="cd02966">
    <property type="entry name" value="TlpA_like_family"/>
    <property type="match status" value="1"/>
</dbReference>
<protein>
    <submittedName>
        <fullName evidence="4">Redoxin domain-containing protein</fullName>
    </submittedName>
</protein>
<dbReference type="Pfam" id="PF00578">
    <property type="entry name" value="AhpC-TSA"/>
    <property type="match status" value="1"/>
</dbReference>
<feature type="signal peptide" evidence="2">
    <location>
        <begin position="1"/>
        <end position="25"/>
    </location>
</feature>
<dbReference type="PANTHER" id="PTHR42852:SF17">
    <property type="entry name" value="THIOREDOXIN-LIKE PROTEIN HI_1115"/>
    <property type="match status" value="1"/>
</dbReference>
<dbReference type="PANTHER" id="PTHR42852">
    <property type="entry name" value="THIOL:DISULFIDE INTERCHANGE PROTEIN DSBE"/>
    <property type="match status" value="1"/>
</dbReference>
<dbReference type="InterPro" id="IPR000866">
    <property type="entry name" value="AhpC/TSA"/>
</dbReference>
<dbReference type="SUPFAM" id="SSF52833">
    <property type="entry name" value="Thioredoxin-like"/>
    <property type="match status" value="1"/>
</dbReference>
<dbReference type="GO" id="GO:0015036">
    <property type="term" value="F:disulfide oxidoreductase activity"/>
    <property type="evidence" value="ECO:0007669"/>
    <property type="project" value="UniProtKB-ARBA"/>
</dbReference>
<proteinExistence type="predicted"/>
<evidence type="ECO:0000313" key="4">
    <source>
        <dbReference type="EMBL" id="MXR36542.1"/>
    </source>
</evidence>
<keyword evidence="2" id="KW-0732">Signal</keyword>
<dbReference type="InterPro" id="IPR050553">
    <property type="entry name" value="Thioredoxin_ResA/DsbE_sf"/>
</dbReference>
<evidence type="ECO:0000256" key="1">
    <source>
        <dbReference type="ARBA" id="ARBA00023284"/>
    </source>
</evidence>
<reference evidence="4 5" key="1">
    <citation type="submission" date="2019-12" db="EMBL/GenBank/DDBJ databases">
        <title>Neisseriaceae gen. nov. sp. Genome sequencing and assembly.</title>
        <authorList>
            <person name="Liu Z."/>
            <person name="Li A."/>
        </authorList>
    </citation>
    <scope>NUCLEOTIDE SEQUENCE [LARGE SCALE GENOMIC DNA]</scope>
    <source>
        <strain evidence="4 5">B2N2-7</strain>
    </source>
</reference>
<evidence type="ECO:0000259" key="3">
    <source>
        <dbReference type="PROSITE" id="PS51352"/>
    </source>
</evidence>
<dbReference type="PROSITE" id="PS51352">
    <property type="entry name" value="THIOREDOXIN_2"/>
    <property type="match status" value="1"/>
</dbReference>
<accession>A0A845BJY3</accession>
<keyword evidence="5" id="KW-1185">Reference proteome</keyword>
<comment type="caution">
    <text evidence="4">The sequence shown here is derived from an EMBL/GenBank/DDBJ whole genome shotgun (WGS) entry which is preliminary data.</text>
</comment>
<gene>
    <name evidence="4" type="ORF">GQF02_06075</name>
</gene>
<dbReference type="Gene3D" id="3.40.30.10">
    <property type="entry name" value="Glutaredoxin"/>
    <property type="match status" value="1"/>
</dbReference>
<evidence type="ECO:0000313" key="5">
    <source>
        <dbReference type="Proteomes" id="UP000467214"/>
    </source>
</evidence>
<organism evidence="4 5">
    <name type="scientific">Craterilacuibacter sinensis</name>
    <dbReference type="NCBI Taxonomy" id="2686017"/>
    <lineage>
        <taxon>Bacteria</taxon>
        <taxon>Pseudomonadati</taxon>
        <taxon>Pseudomonadota</taxon>
        <taxon>Betaproteobacteria</taxon>
        <taxon>Neisseriales</taxon>
        <taxon>Neisseriaceae</taxon>
        <taxon>Craterilacuibacter</taxon>
    </lineage>
</organism>
<evidence type="ECO:0000256" key="2">
    <source>
        <dbReference type="SAM" id="SignalP"/>
    </source>
</evidence>
<keyword evidence="1" id="KW-0676">Redox-active center</keyword>
<dbReference type="GO" id="GO:0016209">
    <property type="term" value="F:antioxidant activity"/>
    <property type="evidence" value="ECO:0007669"/>
    <property type="project" value="InterPro"/>
</dbReference>
<dbReference type="InterPro" id="IPR017937">
    <property type="entry name" value="Thioredoxin_CS"/>
</dbReference>
<dbReference type="AlphaFoldDB" id="A0A845BJY3"/>
<feature type="chain" id="PRO_5032649938" evidence="2">
    <location>
        <begin position="26"/>
        <end position="164"/>
    </location>
</feature>
<dbReference type="PROSITE" id="PS00194">
    <property type="entry name" value="THIOREDOXIN_1"/>
    <property type="match status" value="1"/>
</dbReference>
<name>A0A845BJY3_9NEIS</name>
<dbReference type="InterPro" id="IPR036249">
    <property type="entry name" value="Thioredoxin-like_sf"/>
</dbReference>